<protein>
    <recommendedName>
        <fullName evidence="3">DUF4276 family protein</fullName>
    </recommendedName>
</protein>
<reference evidence="1 2" key="1">
    <citation type="submission" date="2020-08" db="EMBL/GenBank/DDBJ databases">
        <title>Functional genomics of gut bacteria from endangered species of beetles.</title>
        <authorList>
            <person name="Carlos-Shanley C."/>
        </authorList>
    </citation>
    <scope>NUCLEOTIDE SEQUENCE [LARGE SCALE GENOMIC DNA]</scope>
    <source>
        <strain evidence="1 2">S00070</strain>
    </source>
</reference>
<sequence length="240" mass="28120">MKKVAIFVEGHSELIFVREYLLKKFEYQNIDLECRTLFSDNKLLKTDYDVPNTDATHHFQIINVGSDSTVITRILKREHLLWNAGYDRIVGLRDMYSDEYKEAMGQPREIKPLINEKFINGFNQTIKTRAIKPNNIYFCFAIMELEAWLLGIPKLWKNKGITRAIILEKLNIDFFNTDPETIFLHPTEIIKSILALIGEQYDKHGHEVNSFLSYIQKEDFEDLENSQKCNSFKCFAKAIN</sequence>
<evidence type="ECO:0008006" key="3">
    <source>
        <dbReference type="Google" id="ProtNLM"/>
    </source>
</evidence>
<proteinExistence type="predicted"/>
<gene>
    <name evidence="1" type="ORF">HNP25_003344</name>
</gene>
<dbReference type="Proteomes" id="UP000524404">
    <property type="component" value="Unassembled WGS sequence"/>
</dbReference>
<dbReference type="InterPro" id="IPR025455">
    <property type="entry name" value="DUF4276"/>
</dbReference>
<comment type="caution">
    <text evidence="1">The sequence shown here is derived from an EMBL/GenBank/DDBJ whole genome shotgun (WGS) entry which is preliminary data.</text>
</comment>
<evidence type="ECO:0000313" key="1">
    <source>
        <dbReference type="EMBL" id="MBB6004678.1"/>
    </source>
</evidence>
<accession>A0A841EVL3</accession>
<dbReference type="AlphaFoldDB" id="A0A841EVL3"/>
<dbReference type="EMBL" id="JACHKT010000027">
    <property type="protein sequence ID" value="MBB6004678.1"/>
    <property type="molecule type" value="Genomic_DNA"/>
</dbReference>
<dbReference type="RefSeq" id="WP_184135825.1">
    <property type="nucleotide sequence ID" value="NZ_JACHKT010000027.1"/>
</dbReference>
<dbReference type="Pfam" id="PF14103">
    <property type="entry name" value="DUF4276"/>
    <property type="match status" value="1"/>
</dbReference>
<organism evidence="1 2">
    <name type="scientific">Arcicella rosea</name>
    <dbReference type="NCBI Taxonomy" id="502909"/>
    <lineage>
        <taxon>Bacteria</taxon>
        <taxon>Pseudomonadati</taxon>
        <taxon>Bacteroidota</taxon>
        <taxon>Cytophagia</taxon>
        <taxon>Cytophagales</taxon>
        <taxon>Flectobacillaceae</taxon>
        <taxon>Arcicella</taxon>
    </lineage>
</organism>
<name>A0A841EVL3_9BACT</name>
<evidence type="ECO:0000313" key="2">
    <source>
        <dbReference type="Proteomes" id="UP000524404"/>
    </source>
</evidence>
<keyword evidence="2" id="KW-1185">Reference proteome</keyword>